<accession>A0A1S7LHG4</accession>
<dbReference type="CDD" id="cd01949">
    <property type="entry name" value="GGDEF"/>
    <property type="match status" value="1"/>
</dbReference>
<evidence type="ECO:0000256" key="2">
    <source>
        <dbReference type="ARBA" id="ARBA00034247"/>
    </source>
</evidence>
<organism evidence="5">
    <name type="scientific">Magnetococcus massalia (strain MO-1)</name>
    <dbReference type="NCBI Taxonomy" id="451514"/>
    <lineage>
        <taxon>Bacteria</taxon>
        <taxon>Pseudomonadati</taxon>
        <taxon>Pseudomonadota</taxon>
        <taxon>Magnetococcia</taxon>
        <taxon>Magnetococcales</taxon>
        <taxon>Magnetococcaceae</taxon>
        <taxon>Magnetococcus</taxon>
    </lineage>
</organism>
<dbReference type="GO" id="GO:0052621">
    <property type="term" value="F:diguanylate cyclase activity"/>
    <property type="evidence" value="ECO:0007669"/>
    <property type="project" value="UniProtKB-EC"/>
</dbReference>
<dbReference type="PROSITE" id="PS50887">
    <property type="entry name" value="GGDEF"/>
    <property type="match status" value="1"/>
</dbReference>
<evidence type="ECO:0000259" key="4">
    <source>
        <dbReference type="PROSITE" id="PS50887"/>
    </source>
</evidence>
<evidence type="ECO:0000313" key="5">
    <source>
        <dbReference type="EMBL" id="CRH05507.1"/>
    </source>
</evidence>
<name>A0A1S7LHG4_MAGMO</name>
<feature type="transmembrane region" description="Helical" evidence="3">
    <location>
        <begin position="46"/>
        <end position="63"/>
    </location>
</feature>
<dbReference type="InterPro" id="IPR043128">
    <property type="entry name" value="Rev_trsase/Diguanyl_cyclase"/>
</dbReference>
<dbReference type="SMART" id="SM00267">
    <property type="entry name" value="GGDEF"/>
    <property type="match status" value="1"/>
</dbReference>
<keyword evidence="3" id="KW-0812">Transmembrane</keyword>
<feature type="domain" description="GGDEF" evidence="4">
    <location>
        <begin position="250"/>
        <end position="380"/>
    </location>
</feature>
<keyword evidence="3" id="KW-0472">Membrane</keyword>
<comment type="catalytic activity">
    <reaction evidence="2">
        <text>2 GTP = 3',3'-c-di-GMP + 2 diphosphate</text>
        <dbReference type="Rhea" id="RHEA:24898"/>
        <dbReference type="ChEBI" id="CHEBI:33019"/>
        <dbReference type="ChEBI" id="CHEBI:37565"/>
        <dbReference type="ChEBI" id="CHEBI:58805"/>
        <dbReference type="EC" id="2.7.7.65"/>
    </reaction>
</comment>
<feature type="transmembrane region" description="Helical" evidence="3">
    <location>
        <begin position="134"/>
        <end position="155"/>
    </location>
</feature>
<keyword evidence="5" id="KW-0548">Nucleotidyltransferase</keyword>
<dbReference type="PANTHER" id="PTHR45138">
    <property type="entry name" value="REGULATORY COMPONENTS OF SENSORY TRANSDUCTION SYSTEM"/>
    <property type="match status" value="1"/>
</dbReference>
<dbReference type="EC" id="2.7.7.65" evidence="1"/>
<keyword evidence="3" id="KW-1133">Transmembrane helix</keyword>
<gene>
    <name evidence="5" type="ORF">MAGMO_1316</name>
</gene>
<reference evidence="5" key="1">
    <citation type="submission" date="2015-04" db="EMBL/GenBank/DDBJ databases">
        <authorList>
            <person name="Syromyatnikov M.Y."/>
            <person name="Popov V.N."/>
        </authorList>
    </citation>
    <scope>NUCLEOTIDE SEQUENCE</scope>
    <source>
        <strain evidence="5">MO-1</strain>
    </source>
</reference>
<feature type="transmembrane region" description="Helical" evidence="3">
    <location>
        <begin position="192"/>
        <end position="215"/>
    </location>
</feature>
<dbReference type="NCBIfam" id="TIGR00254">
    <property type="entry name" value="GGDEF"/>
    <property type="match status" value="1"/>
</dbReference>
<dbReference type="Gene3D" id="3.30.70.270">
    <property type="match status" value="1"/>
</dbReference>
<feature type="transmembrane region" description="Helical" evidence="3">
    <location>
        <begin position="107"/>
        <end position="128"/>
    </location>
</feature>
<dbReference type="InterPro" id="IPR000160">
    <property type="entry name" value="GGDEF_dom"/>
</dbReference>
<evidence type="ECO:0000256" key="1">
    <source>
        <dbReference type="ARBA" id="ARBA00012528"/>
    </source>
</evidence>
<dbReference type="EMBL" id="LO017727">
    <property type="protein sequence ID" value="CRH05507.1"/>
    <property type="molecule type" value="Genomic_DNA"/>
</dbReference>
<keyword evidence="5" id="KW-0808">Transferase</keyword>
<dbReference type="AlphaFoldDB" id="A0A1S7LHG4"/>
<dbReference type="PANTHER" id="PTHR45138:SF9">
    <property type="entry name" value="DIGUANYLATE CYCLASE DGCM-RELATED"/>
    <property type="match status" value="1"/>
</dbReference>
<dbReference type="SUPFAM" id="SSF55073">
    <property type="entry name" value="Nucleotide cyclase"/>
    <property type="match status" value="1"/>
</dbReference>
<dbReference type="Pfam" id="PF00990">
    <property type="entry name" value="GGDEF"/>
    <property type="match status" value="1"/>
</dbReference>
<feature type="transmembrane region" description="Helical" evidence="3">
    <location>
        <begin position="75"/>
        <end position="95"/>
    </location>
</feature>
<sequence>MALLESLRRLTRFNRLSREHLLMLLHPGGHSLYFNRHRAEVMVTRIRITSAAFGLLVLVWIPLDLLLLPSPINQYLAAGRILSTLLFVYLALPYATDHNLNPVRLRLMLLFLPPTIMFVAASYLLGAVPLQGGAGIIMGLYILLPFIVIAGLCLFPLTIVESLFYAVSMLCLFSLGFVLNEALSLESMISSSSILILLVGVAMLAGLMQLFYMFALIDRVSRDPLTGAFSRRSGQDMLELYFHIADSHERHLALVFIDLDHFKQINDNHGHEAGDEALKEAVKNLSLILREGDMVVRWGGEEFLLVLNSTPCEGVHQIMERMFENWLGQRPDGTALTASVGIAERKQDKINHWDRLVELADERMYVAKKGGRARAVSCENRMLLPNS</sequence>
<protein>
    <recommendedName>
        <fullName evidence="1">diguanylate cyclase</fullName>
        <ecNumber evidence="1">2.7.7.65</ecNumber>
    </recommendedName>
</protein>
<dbReference type="InterPro" id="IPR029787">
    <property type="entry name" value="Nucleotide_cyclase"/>
</dbReference>
<evidence type="ECO:0000256" key="3">
    <source>
        <dbReference type="SAM" id="Phobius"/>
    </source>
</evidence>
<feature type="transmembrane region" description="Helical" evidence="3">
    <location>
        <begin position="162"/>
        <end position="180"/>
    </location>
</feature>
<proteinExistence type="predicted"/>
<dbReference type="InterPro" id="IPR050469">
    <property type="entry name" value="Diguanylate_Cyclase"/>
</dbReference>
<dbReference type="FunFam" id="3.30.70.270:FF:000001">
    <property type="entry name" value="Diguanylate cyclase domain protein"/>
    <property type="match status" value="1"/>
</dbReference>